<dbReference type="Pfam" id="PF00293">
    <property type="entry name" value="NUDIX"/>
    <property type="match status" value="1"/>
</dbReference>
<comment type="cofactor">
    <cofactor evidence="1">
        <name>Mn(2+)</name>
        <dbReference type="ChEBI" id="CHEBI:29035"/>
    </cofactor>
</comment>
<organism evidence="8">
    <name type="scientific">bioreactor metagenome</name>
    <dbReference type="NCBI Taxonomy" id="1076179"/>
    <lineage>
        <taxon>unclassified sequences</taxon>
        <taxon>metagenomes</taxon>
        <taxon>ecological metagenomes</taxon>
    </lineage>
</organism>
<keyword evidence="5" id="KW-0460">Magnesium</keyword>
<dbReference type="Gene3D" id="3.90.79.10">
    <property type="entry name" value="Nucleoside Triphosphate Pyrophosphohydrolase"/>
    <property type="match status" value="1"/>
</dbReference>
<evidence type="ECO:0000256" key="2">
    <source>
        <dbReference type="ARBA" id="ARBA00001946"/>
    </source>
</evidence>
<dbReference type="GO" id="GO:0046872">
    <property type="term" value="F:metal ion binding"/>
    <property type="evidence" value="ECO:0007669"/>
    <property type="project" value="UniProtKB-KW"/>
</dbReference>
<keyword evidence="4 8" id="KW-0378">Hydrolase</keyword>
<evidence type="ECO:0000256" key="6">
    <source>
        <dbReference type="ARBA" id="ARBA00023211"/>
    </source>
</evidence>
<evidence type="ECO:0000259" key="7">
    <source>
        <dbReference type="PROSITE" id="PS51462"/>
    </source>
</evidence>
<dbReference type="InterPro" id="IPR020084">
    <property type="entry name" value="NUDIX_hydrolase_CS"/>
</dbReference>
<dbReference type="InterPro" id="IPR015797">
    <property type="entry name" value="NUDIX_hydrolase-like_dom_sf"/>
</dbReference>
<protein>
    <submittedName>
        <fullName evidence="8">Putative Nudix hydrolase NudL</fullName>
        <ecNumber evidence="8">3.6.1.-</ecNumber>
    </submittedName>
</protein>
<keyword evidence="6" id="KW-0464">Manganese</keyword>
<evidence type="ECO:0000256" key="4">
    <source>
        <dbReference type="ARBA" id="ARBA00022801"/>
    </source>
</evidence>
<dbReference type="PANTHER" id="PTHR12992:SF11">
    <property type="entry name" value="MITOCHONDRIAL COENZYME A DIPHOSPHATASE NUDT8"/>
    <property type="match status" value="1"/>
</dbReference>
<dbReference type="PANTHER" id="PTHR12992">
    <property type="entry name" value="NUDIX HYDROLASE"/>
    <property type="match status" value="1"/>
</dbReference>
<dbReference type="SUPFAM" id="SSF55811">
    <property type="entry name" value="Nudix"/>
    <property type="match status" value="1"/>
</dbReference>
<evidence type="ECO:0000256" key="1">
    <source>
        <dbReference type="ARBA" id="ARBA00001936"/>
    </source>
</evidence>
<dbReference type="EMBL" id="VSSQ01000030">
    <property type="protein sequence ID" value="MPL65961.1"/>
    <property type="molecule type" value="Genomic_DNA"/>
</dbReference>
<dbReference type="InterPro" id="IPR045121">
    <property type="entry name" value="CoAse"/>
</dbReference>
<gene>
    <name evidence="8" type="primary">nudL_3</name>
    <name evidence="8" type="ORF">SDC9_11626</name>
</gene>
<evidence type="ECO:0000256" key="5">
    <source>
        <dbReference type="ARBA" id="ARBA00022842"/>
    </source>
</evidence>
<evidence type="ECO:0000313" key="8">
    <source>
        <dbReference type="EMBL" id="MPL65961.1"/>
    </source>
</evidence>
<proteinExistence type="predicted"/>
<reference evidence="8" key="1">
    <citation type="submission" date="2019-08" db="EMBL/GenBank/DDBJ databases">
        <authorList>
            <person name="Kucharzyk K."/>
            <person name="Murdoch R.W."/>
            <person name="Higgins S."/>
            <person name="Loffler F."/>
        </authorList>
    </citation>
    <scope>NUCLEOTIDE SEQUENCE</scope>
</reference>
<feature type="domain" description="Nudix hydrolase" evidence="7">
    <location>
        <begin position="56"/>
        <end position="188"/>
    </location>
</feature>
<dbReference type="EC" id="3.6.1.-" evidence="8"/>
<sequence length="223" mass="24362">MLNNDALGSAVSCIYSFPLEKLRDMSLPGPSAWRLMLPPFIEEAESLTLRQKRGGERDAAVLILLHRGPRGPSFPLLERPEGMRHHPGQIALPGGGLEPNETALDAALRETREELGVTVTAASVHLSLSPIFVLPSKYLVHPFLACVETPPNYKLNGGEASSLFEVPLSSLLDSSSRSTFPLHRKGRTWDVPCFRFGDKIVWGLTAMILAEFAQLAGSIEKLP</sequence>
<accession>A0A644TJR9</accession>
<keyword evidence="3" id="KW-0479">Metal-binding</keyword>
<evidence type="ECO:0000256" key="3">
    <source>
        <dbReference type="ARBA" id="ARBA00022723"/>
    </source>
</evidence>
<dbReference type="CDD" id="cd03426">
    <property type="entry name" value="NUDIX_CoAse_Nudt7"/>
    <property type="match status" value="1"/>
</dbReference>
<name>A0A644TJR9_9ZZZZ</name>
<comment type="caution">
    <text evidence="8">The sequence shown here is derived from an EMBL/GenBank/DDBJ whole genome shotgun (WGS) entry which is preliminary data.</text>
</comment>
<dbReference type="GO" id="GO:0010945">
    <property type="term" value="F:coenzyme A diphosphatase activity"/>
    <property type="evidence" value="ECO:0007669"/>
    <property type="project" value="InterPro"/>
</dbReference>
<comment type="cofactor">
    <cofactor evidence="2">
        <name>Mg(2+)</name>
        <dbReference type="ChEBI" id="CHEBI:18420"/>
    </cofactor>
</comment>
<dbReference type="AlphaFoldDB" id="A0A644TJR9"/>
<dbReference type="InterPro" id="IPR000086">
    <property type="entry name" value="NUDIX_hydrolase_dom"/>
</dbReference>
<dbReference type="PROSITE" id="PS00893">
    <property type="entry name" value="NUDIX_BOX"/>
    <property type="match status" value="1"/>
</dbReference>
<dbReference type="PROSITE" id="PS51462">
    <property type="entry name" value="NUDIX"/>
    <property type="match status" value="1"/>
</dbReference>